<evidence type="ECO:0000256" key="2">
    <source>
        <dbReference type="ARBA" id="ARBA00022475"/>
    </source>
</evidence>
<dbReference type="GO" id="GO:0050071">
    <property type="term" value="F:phosphatidylglycerol lysyltransferase activity"/>
    <property type="evidence" value="ECO:0007669"/>
    <property type="project" value="UniProtKB-EC"/>
</dbReference>
<feature type="transmembrane region" description="Helical" evidence="6">
    <location>
        <begin position="117"/>
        <end position="139"/>
    </location>
</feature>
<feature type="transmembrane region" description="Helical" evidence="6">
    <location>
        <begin position="50"/>
        <end position="71"/>
    </location>
</feature>
<dbReference type="eggNOG" id="COG0392">
    <property type="taxonomic scope" value="Bacteria"/>
</dbReference>
<comment type="catalytic activity">
    <reaction evidence="6">
        <text>L-lysyl-tRNA(Lys) + a 1,2-diacyl-sn-glycero-3-phospho-(1'-sn-glycerol) = a 1,2-diacyl-sn-glycero-3-phospho-1'-(3'-O-L-lysyl)-sn-glycerol + tRNA(Lys)</text>
        <dbReference type="Rhea" id="RHEA:10668"/>
        <dbReference type="Rhea" id="RHEA-COMP:9696"/>
        <dbReference type="Rhea" id="RHEA-COMP:9697"/>
        <dbReference type="ChEBI" id="CHEBI:64716"/>
        <dbReference type="ChEBI" id="CHEBI:75792"/>
        <dbReference type="ChEBI" id="CHEBI:78442"/>
        <dbReference type="ChEBI" id="CHEBI:78529"/>
        <dbReference type="EC" id="2.3.2.3"/>
    </reaction>
</comment>
<dbReference type="EC" id="2.3.2.3" evidence="6"/>
<dbReference type="HOGENOM" id="CLU_039146_2_0_9"/>
<keyword evidence="6" id="KW-0808">Transferase</keyword>
<feature type="transmembrane region" description="Helical" evidence="6">
    <location>
        <begin position="309"/>
        <end position="328"/>
    </location>
</feature>
<dbReference type="Proteomes" id="UP000008467">
    <property type="component" value="Chromosome"/>
</dbReference>
<dbReference type="EMBL" id="CP002582">
    <property type="protein sequence ID" value="ADZ84818.1"/>
    <property type="molecule type" value="Genomic_DNA"/>
</dbReference>
<organism evidence="7 8">
    <name type="scientific">Cellulosilyticum lentocellum (strain ATCC 49066 / DSM 5427 / NCIMB 11756 / RHM5)</name>
    <name type="common">Clostridium lentocellum</name>
    <dbReference type="NCBI Taxonomy" id="642492"/>
    <lineage>
        <taxon>Bacteria</taxon>
        <taxon>Bacillati</taxon>
        <taxon>Bacillota</taxon>
        <taxon>Clostridia</taxon>
        <taxon>Lachnospirales</taxon>
        <taxon>Cellulosilyticaceae</taxon>
        <taxon>Cellulosilyticum</taxon>
    </lineage>
</organism>
<dbReference type="GO" id="GO:0005886">
    <property type="term" value="C:plasma membrane"/>
    <property type="evidence" value="ECO:0007669"/>
    <property type="project" value="UniProtKB-SubCell"/>
</dbReference>
<gene>
    <name evidence="6" type="primary">mprF</name>
    <name evidence="7" type="ordered locus">Clole_3123</name>
</gene>
<dbReference type="PANTHER" id="PTHR37693">
    <property type="entry name" value="PHOSPHATIDYLGLYCEROL LYSYLTRANSFERASE"/>
    <property type="match status" value="1"/>
</dbReference>
<name>F2JP79_CELLD</name>
<dbReference type="RefSeq" id="WP_013658096.1">
    <property type="nucleotide sequence ID" value="NC_015275.1"/>
</dbReference>
<dbReference type="InterPro" id="IPR022791">
    <property type="entry name" value="L-PG_synthase/AglD"/>
</dbReference>
<evidence type="ECO:0000256" key="6">
    <source>
        <dbReference type="RuleBase" id="RU363042"/>
    </source>
</evidence>
<evidence type="ECO:0000256" key="4">
    <source>
        <dbReference type="ARBA" id="ARBA00022989"/>
    </source>
</evidence>
<dbReference type="PANTHER" id="PTHR37693:SF1">
    <property type="entry name" value="INTEGRAL MEMBRANE PROTEIN"/>
    <property type="match status" value="1"/>
</dbReference>
<comment type="function">
    <text evidence="6">Catalyzes the transfer of a lysyl group from L-lysyl-tRNA(Lys) to membrane-bound phosphatidylglycerol (PG), which produces lysylphosphatidylglycerol (LPG), a major component of the bacterial membrane with a positive net charge. LPG synthesis contributes to bacterial virulence as it is involved in the resistance mechanism against cationic antimicrobial peptides (CAMP) produces by the host's immune system (defensins, cathelicidins) and by the competing microorganisms.</text>
</comment>
<keyword evidence="3 6" id="KW-0812">Transmembrane</keyword>
<dbReference type="Pfam" id="PF03706">
    <property type="entry name" value="LPG_synthase_TM"/>
    <property type="match status" value="1"/>
</dbReference>
<reference evidence="7 8" key="1">
    <citation type="journal article" date="2011" name="J. Bacteriol.">
        <title>Complete genome sequence of the cellulose-degrading bacterium Cellulosilyticum lentocellum.</title>
        <authorList>
            <consortium name="US DOE Joint Genome Institute"/>
            <person name="Miller D.A."/>
            <person name="Suen G."/>
            <person name="Bruce D."/>
            <person name="Copeland A."/>
            <person name="Cheng J.F."/>
            <person name="Detter C."/>
            <person name="Goodwin L.A."/>
            <person name="Han C.S."/>
            <person name="Hauser L.J."/>
            <person name="Land M.L."/>
            <person name="Lapidus A."/>
            <person name="Lucas S."/>
            <person name="Meincke L."/>
            <person name="Pitluck S."/>
            <person name="Tapia R."/>
            <person name="Teshima H."/>
            <person name="Woyke T."/>
            <person name="Fox B.G."/>
            <person name="Angert E.R."/>
            <person name="Currie C.R."/>
        </authorList>
    </citation>
    <scope>NUCLEOTIDE SEQUENCE [LARGE SCALE GENOMIC DNA]</scope>
    <source>
        <strain evidence="8">ATCC 49066 / DSM 5427 / NCIMB 11756 / RHM5</strain>
    </source>
</reference>
<proteinExistence type="inferred from homology"/>
<protein>
    <recommendedName>
        <fullName evidence="6">Phosphatidylglycerol lysyltransferase</fullName>
        <ecNumber evidence="6">2.3.2.3</ecNumber>
    </recommendedName>
    <alternativeName>
        <fullName evidence="6">Lysylphosphatidylglycerol synthase</fullName>
    </alternativeName>
</protein>
<comment type="subcellular location">
    <subcellularLocation>
        <location evidence="1 6">Cell membrane</location>
        <topology evidence="1 6">Multi-pass membrane protein</topology>
    </subcellularLocation>
</comment>
<keyword evidence="6" id="KW-0046">Antibiotic resistance</keyword>
<dbReference type="KEGG" id="cle:Clole_3123"/>
<keyword evidence="4 6" id="KW-1133">Transmembrane helix</keyword>
<keyword evidence="5 6" id="KW-0472">Membrane</keyword>
<feature type="transmembrane region" description="Helical" evidence="6">
    <location>
        <begin position="12"/>
        <end position="30"/>
    </location>
</feature>
<feature type="transmembrane region" description="Helical" evidence="6">
    <location>
        <begin position="159"/>
        <end position="178"/>
    </location>
</feature>
<feature type="transmembrane region" description="Helical" evidence="6">
    <location>
        <begin position="226"/>
        <end position="248"/>
    </location>
</feature>
<keyword evidence="2" id="KW-1003">Cell membrane</keyword>
<evidence type="ECO:0000256" key="5">
    <source>
        <dbReference type="ARBA" id="ARBA00023136"/>
    </source>
</evidence>
<dbReference type="STRING" id="642492.Clole_3123"/>
<evidence type="ECO:0000313" key="8">
    <source>
        <dbReference type="Proteomes" id="UP000008467"/>
    </source>
</evidence>
<comment type="similarity">
    <text evidence="6">Belongs to the LPG synthase family.</text>
</comment>
<evidence type="ECO:0000256" key="1">
    <source>
        <dbReference type="ARBA" id="ARBA00004651"/>
    </source>
</evidence>
<evidence type="ECO:0000256" key="3">
    <source>
        <dbReference type="ARBA" id="ARBA00022692"/>
    </source>
</evidence>
<dbReference type="AlphaFoldDB" id="F2JP79"/>
<dbReference type="GO" id="GO:0006629">
    <property type="term" value="P:lipid metabolic process"/>
    <property type="evidence" value="ECO:0007669"/>
    <property type="project" value="UniProtKB-KW"/>
</dbReference>
<evidence type="ECO:0000313" key="7">
    <source>
        <dbReference type="EMBL" id="ADZ84818.1"/>
    </source>
</evidence>
<sequence length="342" mass="38808">MDSKEVRTGYKGIRIIGFTSLMLLLIYLFFKDTYVEIGLQLKTAALGGILLIALLGIAYVICDGILVAIFAKKHRSTYTYKEGILTVWYATFYKGITFGSGTKVAQMYMLNEQGIPLGISGSFLTLNYALHKLCVLLYMSLTISGWQQHLAHSYTGYIYFGYGLNLVIIGCLVLACTWKRFHELILWLLRKGLEAINKIELYEVVEAFLVDLEKESRTFFKAKGRLIICTLLNLIKLSCWYMIPYIAYWSMTREMPPIDFWEGMALASVMNLLVGVIPAPVGMGSSELVYLMLFSSLFGKLTTDSTMLLYRMASYYLPFLIGIGVVMMRRFNKIKEGEPCET</sequence>
<keyword evidence="8" id="KW-1185">Reference proteome</keyword>
<dbReference type="GO" id="GO:0046677">
    <property type="term" value="P:response to antibiotic"/>
    <property type="evidence" value="ECO:0007669"/>
    <property type="project" value="UniProtKB-KW"/>
</dbReference>
<keyword evidence="6" id="KW-0443">Lipid metabolism</keyword>
<accession>F2JP79</accession>